<dbReference type="EMBL" id="JAJSOW010000003">
    <property type="protein sequence ID" value="KAI9195977.1"/>
    <property type="molecule type" value="Genomic_DNA"/>
</dbReference>
<gene>
    <name evidence="1" type="ORF">LWI28_019970</name>
</gene>
<name>A0AAD5JEN4_ACENE</name>
<dbReference type="AlphaFoldDB" id="A0AAD5JEN4"/>
<keyword evidence="2" id="KW-1185">Reference proteome</keyword>
<accession>A0AAD5JEN4</accession>
<comment type="caution">
    <text evidence="1">The sequence shown here is derived from an EMBL/GenBank/DDBJ whole genome shotgun (WGS) entry which is preliminary data.</text>
</comment>
<reference evidence="1" key="1">
    <citation type="journal article" date="2022" name="Plant J.">
        <title>Strategies of tolerance reflected in two North American maple genomes.</title>
        <authorList>
            <person name="McEvoy S.L."/>
            <person name="Sezen U.U."/>
            <person name="Trouern-Trend A."/>
            <person name="McMahon S.M."/>
            <person name="Schaberg P.G."/>
            <person name="Yang J."/>
            <person name="Wegrzyn J.L."/>
            <person name="Swenson N.G."/>
        </authorList>
    </citation>
    <scope>NUCLEOTIDE SEQUENCE</scope>
    <source>
        <strain evidence="1">91603</strain>
    </source>
</reference>
<dbReference type="Proteomes" id="UP001064489">
    <property type="component" value="Chromosome 1"/>
</dbReference>
<protein>
    <submittedName>
        <fullName evidence="1">Uncharacterized protein</fullName>
    </submittedName>
</protein>
<organism evidence="1 2">
    <name type="scientific">Acer negundo</name>
    <name type="common">Box elder</name>
    <dbReference type="NCBI Taxonomy" id="4023"/>
    <lineage>
        <taxon>Eukaryota</taxon>
        <taxon>Viridiplantae</taxon>
        <taxon>Streptophyta</taxon>
        <taxon>Embryophyta</taxon>
        <taxon>Tracheophyta</taxon>
        <taxon>Spermatophyta</taxon>
        <taxon>Magnoliopsida</taxon>
        <taxon>eudicotyledons</taxon>
        <taxon>Gunneridae</taxon>
        <taxon>Pentapetalae</taxon>
        <taxon>rosids</taxon>
        <taxon>malvids</taxon>
        <taxon>Sapindales</taxon>
        <taxon>Sapindaceae</taxon>
        <taxon>Hippocastanoideae</taxon>
        <taxon>Acereae</taxon>
        <taxon>Acer</taxon>
    </lineage>
</organism>
<proteinExistence type="predicted"/>
<evidence type="ECO:0000313" key="2">
    <source>
        <dbReference type="Proteomes" id="UP001064489"/>
    </source>
</evidence>
<sequence>MLTSHLAKQASISSTRWEAGPWRRRWMWQRSRGLGIWSAGKRGRKVGRRSTLRGGRLGSMCKAVDMAEKQIIRDLDFGAVERDESI</sequence>
<evidence type="ECO:0000313" key="1">
    <source>
        <dbReference type="EMBL" id="KAI9195977.1"/>
    </source>
</evidence>
<reference evidence="1" key="2">
    <citation type="submission" date="2023-02" db="EMBL/GenBank/DDBJ databases">
        <authorList>
            <person name="Swenson N.G."/>
            <person name="Wegrzyn J.L."/>
            <person name="Mcevoy S.L."/>
        </authorList>
    </citation>
    <scope>NUCLEOTIDE SEQUENCE</scope>
    <source>
        <strain evidence="1">91603</strain>
        <tissue evidence="1">Leaf</tissue>
    </source>
</reference>